<protein>
    <submittedName>
        <fullName evidence="1">Uncharacterized protein</fullName>
    </submittedName>
</protein>
<keyword evidence="2" id="KW-1185">Reference proteome</keyword>
<reference evidence="1 2" key="1">
    <citation type="journal article" date="2016" name="Mol. Biol. Evol.">
        <title>Comparative Genomics of Early-Diverging Mushroom-Forming Fungi Provides Insights into the Origins of Lignocellulose Decay Capabilities.</title>
        <authorList>
            <person name="Nagy L.G."/>
            <person name="Riley R."/>
            <person name="Tritt A."/>
            <person name="Adam C."/>
            <person name="Daum C."/>
            <person name="Floudas D."/>
            <person name="Sun H."/>
            <person name="Yadav J.S."/>
            <person name="Pangilinan J."/>
            <person name="Larsson K.H."/>
            <person name="Matsuura K."/>
            <person name="Barry K."/>
            <person name="Labutti K."/>
            <person name="Kuo R."/>
            <person name="Ohm R.A."/>
            <person name="Bhattacharya S.S."/>
            <person name="Shirouzu T."/>
            <person name="Yoshinaga Y."/>
            <person name="Martin F.M."/>
            <person name="Grigoriev I.V."/>
            <person name="Hibbett D.S."/>
        </authorList>
    </citation>
    <scope>NUCLEOTIDE SEQUENCE [LARGE SCALE GENOMIC DNA]</scope>
    <source>
        <strain evidence="1 2">HHB14362 ss-1</strain>
    </source>
</reference>
<dbReference type="AlphaFoldDB" id="A0A165PUJ2"/>
<accession>A0A165PUJ2</accession>
<sequence>MVRPIAPQVRMYRSCHGAPIRCGDPGSLPSAIVLKRLSGAETRGCPMWIQCRFEMKAVLTRIYVRVPGRLCRMSDDSSTAKRAIQLSHTSSTSVIFRVPPLDGNASNCGHD</sequence>
<organism evidence="1 2">
    <name type="scientific">Neolentinus lepideus HHB14362 ss-1</name>
    <dbReference type="NCBI Taxonomy" id="1314782"/>
    <lineage>
        <taxon>Eukaryota</taxon>
        <taxon>Fungi</taxon>
        <taxon>Dikarya</taxon>
        <taxon>Basidiomycota</taxon>
        <taxon>Agaricomycotina</taxon>
        <taxon>Agaricomycetes</taxon>
        <taxon>Gloeophyllales</taxon>
        <taxon>Gloeophyllaceae</taxon>
        <taxon>Neolentinus</taxon>
    </lineage>
</organism>
<dbReference type="Proteomes" id="UP000076761">
    <property type="component" value="Unassembled WGS sequence"/>
</dbReference>
<name>A0A165PUJ2_9AGAM</name>
<proteinExistence type="predicted"/>
<dbReference type="InParanoid" id="A0A165PUJ2"/>
<dbReference type="EMBL" id="KV425606">
    <property type="protein sequence ID" value="KZT21520.1"/>
    <property type="molecule type" value="Genomic_DNA"/>
</dbReference>
<gene>
    <name evidence="1" type="ORF">NEOLEDRAFT_752171</name>
</gene>
<evidence type="ECO:0000313" key="2">
    <source>
        <dbReference type="Proteomes" id="UP000076761"/>
    </source>
</evidence>
<evidence type="ECO:0000313" key="1">
    <source>
        <dbReference type="EMBL" id="KZT21520.1"/>
    </source>
</evidence>